<accession>A0A561T6L6</accession>
<sequence length="351" mass="37152">MTITAEQRRARILDVVRELGTVRVVDLAERIGLAAVTVRRDVAALADDGLLRRTHGAVSLPLAESGPADRSELTLGMLVPAVGSYFDEIIDGARSAVNAAGVRLVLGIAPYDSDSDRAQVEQLLASDVDGLLLTPNWKPGGPAAGASGWIRDLAVPVVLVERQAPADSPVAGLDSVGSQHRHGVLLALRHLAALGHESVLLAARQDSWTAYQVREGYAEAVRLLGLTPQPVIDIRRPGRESEAIAEQITAAVARGVRAVLVHNDQEAIQLNPLLRARGLHVPDDVALISYDDVFAALAAPPLTAVAPPKRAVGVAAVDLLLRRLRHDADLPVHHIALLPELKVRTSCGGTA</sequence>
<dbReference type="Pfam" id="PF13377">
    <property type="entry name" value="Peripla_BP_3"/>
    <property type="match status" value="1"/>
</dbReference>
<dbReference type="PRINTS" id="PR00037">
    <property type="entry name" value="HTHLACR"/>
</dbReference>
<dbReference type="InterPro" id="IPR028082">
    <property type="entry name" value="Peripla_BP_I"/>
</dbReference>
<comment type="caution">
    <text evidence="5">The sequence shown here is derived from an EMBL/GenBank/DDBJ whole genome shotgun (WGS) entry which is preliminary data.</text>
</comment>
<feature type="domain" description="HTH deoR-type" evidence="4">
    <location>
        <begin position="5"/>
        <end position="60"/>
    </location>
</feature>
<gene>
    <name evidence="5" type="ORF">FHX73_14247</name>
</gene>
<keyword evidence="2 5" id="KW-0238">DNA-binding</keyword>
<dbReference type="Gene3D" id="3.40.50.2300">
    <property type="match status" value="2"/>
</dbReference>
<dbReference type="PANTHER" id="PTHR30146:SF155">
    <property type="entry name" value="ALANINE RACEMASE"/>
    <property type="match status" value="1"/>
</dbReference>
<keyword evidence="1" id="KW-0805">Transcription regulation</keyword>
<dbReference type="Proteomes" id="UP000317940">
    <property type="component" value="Unassembled WGS sequence"/>
</dbReference>
<evidence type="ECO:0000259" key="4">
    <source>
        <dbReference type="PROSITE" id="PS51000"/>
    </source>
</evidence>
<dbReference type="AlphaFoldDB" id="A0A561T6L6"/>
<dbReference type="InterPro" id="IPR046335">
    <property type="entry name" value="LacI/GalR-like_sensor"/>
</dbReference>
<dbReference type="PROSITE" id="PS00894">
    <property type="entry name" value="HTH_DEOR_1"/>
    <property type="match status" value="1"/>
</dbReference>
<evidence type="ECO:0000313" key="6">
    <source>
        <dbReference type="Proteomes" id="UP000317940"/>
    </source>
</evidence>
<dbReference type="InterPro" id="IPR018356">
    <property type="entry name" value="Tscrpt_reg_HTH_DeoR_CS"/>
</dbReference>
<name>A0A561T6L6_9ACTN</name>
<dbReference type="InterPro" id="IPR001034">
    <property type="entry name" value="DeoR_HTH"/>
</dbReference>
<keyword evidence="6" id="KW-1185">Reference proteome</keyword>
<evidence type="ECO:0000313" key="5">
    <source>
        <dbReference type="EMBL" id="TWF82765.1"/>
    </source>
</evidence>
<dbReference type="Pfam" id="PF08220">
    <property type="entry name" value="HTH_DeoR"/>
    <property type="match status" value="1"/>
</dbReference>
<evidence type="ECO:0000256" key="1">
    <source>
        <dbReference type="ARBA" id="ARBA00023015"/>
    </source>
</evidence>
<dbReference type="GO" id="GO:0003700">
    <property type="term" value="F:DNA-binding transcription factor activity"/>
    <property type="evidence" value="ECO:0007669"/>
    <property type="project" value="InterPro"/>
</dbReference>
<dbReference type="GO" id="GO:0000976">
    <property type="term" value="F:transcription cis-regulatory region binding"/>
    <property type="evidence" value="ECO:0007669"/>
    <property type="project" value="TreeGrafter"/>
</dbReference>
<proteinExistence type="predicted"/>
<reference evidence="5 6" key="1">
    <citation type="submission" date="2019-06" db="EMBL/GenBank/DDBJ databases">
        <title>Sequencing the genomes of 1000 actinobacteria strains.</title>
        <authorList>
            <person name="Klenk H.-P."/>
        </authorList>
    </citation>
    <scope>NUCLEOTIDE SEQUENCE [LARGE SCALE GENOMIC DNA]</scope>
    <source>
        <strain evidence="5 6">DSM 44826</strain>
    </source>
</reference>
<dbReference type="InterPro" id="IPR036390">
    <property type="entry name" value="WH_DNA-bd_sf"/>
</dbReference>
<dbReference type="SUPFAM" id="SSF46785">
    <property type="entry name" value="Winged helix' DNA-binding domain"/>
    <property type="match status" value="1"/>
</dbReference>
<dbReference type="SUPFAM" id="SSF53822">
    <property type="entry name" value="Periplasmic binding protein-like I"/>
    <property type="match status" value="1"/>
</dbReference>
<dbReference type="Gene3D" id="1.10.10.10">
    <property type="entry name" value="Winged helix-like DNA-binding domain superfamily/Winged helix DNA-binding domain"/>
    <property type="match status" value="1"/>
</dbReference>
<evidence type="ECO:0000256" key="3">
    <source>
        <dbReference type="ARBA" id="ARBA00023163"/>
    </source>
</evidence>
<dbReference type="EMBL" id="VIWT01000004">
    <property type="protein sequence ID" value="TWF82765.1"/>
    <property type="molecule type" value="Genomic_DNA"/>
</dbReference>
<dbReference type="RefSeq" id="WP_145910042.1">
    <property type="nucleotide sequence ID" value="NZ_BAAAMZ010000017.1"/>
</dbReference>
<dbReference type="SMART" id="SM00420">
    <property type="entry name" value="HTH_DEOR"/>
    <property type="match status" value="1"/>
</dbReference>
<protein>
    <submittedName>
        <fullName evidence="5">DNA-binding LacI/PurR family transcriptional regulator</fullName>
    </submittedName>
</protein>
<dbReference type="InterPro" id="IPR036388">
    <property type="entry name" value="WH-like_DNA-bd_sf"/>
</dbReference>
<dbReference type="PROSITE" id="PS51000">
    <property type="entry name" value="HTH_DEOR_2"/>
    <property type="match status" value="1"/>
</dbReference>
<dbReference type="PANTHER" id="PTHR30146">
    <property type="entry name" value="LACI-RELATED TRANSCRIPTIONAL REPRESSOR"/>
    <property type="match status" value="1"/>
</dbReference>
<keyword evidence="3" id="KW-0804">Transcription</keyword>
<organism evidence="5 6">
    <name type="scientific">Kitasatospora viridis</name>
    <dbReference type="NCBI Taxonomy" id="281105"/>
    <lineage>
        <taxon>Bacteria</taxon>
        <taxon>Bacillati</taxon>
        <taxon>Actinomycetota</taxon>
        <taxon>Actinomycetes</taxon>
        <taxon>Kitasatosporales</taxon>
        <taxon>Streptomycetaceae</taxon>
        <taxon>Kitasatospora</taxon>
    </lineage>
</organism>
<dbReference type="OrthoDB" id="3252280at2"/>
<evidence type="ECO:0000256" key="2">
    <source>
        <dbReference type="ARBA" id="ARBA00023125"/>
    </source>
</evidence>